<proteinExistence type="predicted"/>
<protein>
    <submittedName>
        <fullName evidence="1">Uncharacterized protein</fullName>
    </submittedName>
</protein>
<reference evidence="1 2" key="1">
    <citation type="journal article" date="2021" name="Nat. Commun.">
        <title>Genetic determinants of endophytism in the Arabidopsis root mycobiome.</title>
        <authorList>
            <person name="Mesny F."/>
            <person name="Miyauchi S."/>
            <person name="Thiergart T."/>
            <person name="Pickel B."/>
            <person name="Atanasova L."/>
            <person name="Karlsson M."/>
            <person name="Huettel B."/>
            <person name="Barry K.W."/>
            <person name="Haridas S."/>
            <person name="Chen C."/>
            <person name="Bauer D."/>
            <person name="Andreopoulos W."/>
            <person name="Pangilinan J."/>
            <person name="LaButti K."/>
            <person name="Riley R."/>
            <person name="Lipzen A."/>
            <person name="Clum A."/>
            <person name="Drula E."/>
            <person name="Henrissat B."/>
            <person name="Kohler A."/>
            <person name="Grigoriev I.V."/>
            <person name="Martin F.M."/>
            <person name="Hacquard S."/>
        </authorList>
    </citation>
    <scope>NUCLEOTIDE SEQUENCE [LARGE SCALE GENOMIC DNA]</scope>
    <source>
        <strain evidence="1 2">MPI-SDFR-AT-0079</strain>
    </source>
</reference>
<accession>A0ACB7NYK4</accession>
<gene>
    <name evidence="1" type="ORF">F5144DRAFT_595001</name>
</gene>
<evidence type="ECO:0000313" key="2">
    <source>
        <dbReference type="Proteomes" id="UP000724584"/>
    </source>
</evidence>
<name>A0ACB7NYK4_9PEZI</name>
<sequence>MFALRLSGTGVLVAVAMGLYAIYIGSLLLNYGKPGIPHERYNETTKELQTTCNAHGYLQLLVEYPSDPITVFEMLRLDPNDRPFFPIENSGRARAVWYQEVKDMVEQRYMKLMEITESARHRIDARGDGDEDKAFLPMLTATIRGKDRACMWPLAQEFLRKHCEATWAKTGLAALLQNKVLIPNEHCR</sequence>
<evidence type="ECO:0000313" key="1">
    <source>
        <dbReference type="EMBL" id="KAH6622693.1"/>
    </source>
</evidence>
<comment type="caution">
    <text evidence="1">The sequence shown here is derived from an EMBL/GenBank/DDBJ whole genome shotgun (WGS) entry which is preliminary data.</text>
</comment>
<organism evidence="1 2">
    <name type="scientific">Chaetomium tenue</name>
    <dbReference type="NCBI Taxonomy" id="1854479"/>
    <lineage>
        <taxon>Eukaryota</taxon>
        <taxon>Fungi</taxon>
        <taxon>Dikarya</taxon>
        <taxon>Ascomycota</taxon>
        <taxon>Pezizomycotina</taxon>
        <taxon>Sordariomycetes</taxon>
        <taxon>Sordariomycetidae</taxon>
        <taxon>Sordariales</taxon>
        <taxon>Chaetomiaceae</taxon>
        <taxon>Chaetomium</taxon>
    </lineage>
</organism>
<keyword evidence="2" id="KW-1185">Reference proteome</keyword>
<dbReference type="Proteomes" id="UP000724584">
    <property type="component" value="Unassembled WGS sequence"/>
</dbReference>
<dbReference type="EMBL" id="JAGIZQ010000006">
    <property type="protein sequence ID" value="KAH6622693.1"/>
    <property type="molecule type" value="Genomic_DNA"/>
</dbReference>